<reference evidence="1 2" key="1">
    <citation type="submission" date="2018-03" db="EMBL/GenBank/DDBJ databases">
        <authorList>
            <person name="Keele B.F."/>
        </authorList>
    </citation>
    <scope>NUCLEOTIDE SEQUENCE [LARGE SCALE GENOMIC DNA]</scope>
    <source>
        <strain evidence="1">ZCTH4_d</strain>
    </source>
</reference>
<organism evidence="1 2">
    <name type="scientific">Caldibacillus debilis</name>
    <dbReference type="NCBI Taxonomy" id="301148"/>
    <lineage>
        <taxon>Bacteria</taxon>
        <taxon>Bacillati</taxon>
        <taxon>Bacillota</taxon>
        <taxon>Bacilli</taxon>
        <taxon>Bacillales</taxon>
        <taxon>Bacillaceae</taxon>
        <taxon>Caldibacillus</taxon>
    </lineage>
</organism>
<comment type="caution">
    <text evidence="1">The sequence shown here is derived from an EMBL/GenBank/DDBJ whole genome shotgun (WGS) entry which is preliminary data.</text>
</comment>
<name>A0A3E0K496_9BACI</name>
<evidence type="ECO:0000313" key="1">
    <source>
        <dbReference type="EMBL" id="REJ27804.1"/>
    </source>
</evidence>
<gene>
    <name evidence="1" type="ORF">C6P37_10085</name>
</gene>
<proteinExistence type="predicted"/>
<sequence>MKFLLVPYTMVVKLEKCAGQIPDARTAFAEWMDVPSNPSCPPAGGRGIGAPQAFFRSERAAEMVDF</sequence>
<dbReference type="AlphaFoldDB" id="A0A3E0K496"/>
<dbReference type="EMBL" id="QEWE01000019">
    <property type="protein sequence ID" value="REJ27804.1"/>
    <property type="molecule type" value="Genomic_DNA"/>
</dbReference>
<protein>
    <submittedName>
        <fullName evidence="1">Uncharacterized protein</fullName>
    </submittedName>
</protein>
<dbReference type="Proteomes" id="UP000257014">
    <property type="component" value="Unassembled WGS sequence"/>
</dbReference>
<evidence type="ECO:0000313" key="2">
    <source>
        <dbReference type="Proteomes" id="UP000257014"/>
    </source>
</evidence>
<accession>A0A3E0K496</accession>